<dbReference type="PANTHER" id="PTHR48106">
    <property type="entry name" value="QUINONE OXIDOREDUCTASE PIG3-RELATED"/>
    <property type="match status" value="1"/>
</dbReference>
<keyword evidence="5" id="KW-1185">Reference proteome</keyword>
<dbReference type="EMBL" id="JBBKAM010000002">
    <property type="protein sequence ID" value="MEJ8641733.1"/>
    <property type="molecule type" value="Genomic_DNA"/>
</dbReference>
<dbReference type="SMART" id="SM00829">
    <property type="entry name" value="PKS_ER"/>
    <property type="match status" value="1"/>
</dbReference>
<dbReference type="Proteomes" id="UP001382904">
    <property type="component" value="Unassembled WGS sequence"/>
</dbReference>
<dbReference type="InterPro" id="IPR036291">
    <property type="entry name" value="NAD(P)-bd_dom_sf"/>
</dbReference>
<protein>
    <submittedName>
        <fullName evidence="4">Zinc-binding dehydrogenase</fullName>
    </submittedName>
</protein>
<dbReference type="Gene3D" id="3.40.50.720">
    <property type="entry name" value="NAD(P)-binding Rossmann-like Domain"/>
    <property type="match status" value="1"/>
</dbReference>
<comment type="caution">
    <text evidence="4">The sequence shown here is derived from an EMBL/GenBank/DDBJ whole genome shotgun (WGS) entry which is preliminary data.</text>
</comment>
<dbReference type="InterPro" id="IPR013154">
    <property type="entry name" value="ADH-like_N"/>
</dbReference>
<feature type="domain" description="Enoyl reductase (ER)" evidence="3">
    <location>
        <begin position="10"/>
        <end position="336"/>
    </location>
</feature>
<keyword evidence="2" id="KW-0560">Oxidoreductase</keyword>
<name>A0ABU8U1I0_9ACTN</name>
<dbReference type="Pfam" id="PF00107">
    <property type="entry name" value="ADH_zinc_N"/>
    <property type="match status" value="1"/>
</dbReference>
<evidence type="ECO:0000313" key="4">
    <source>
        <dbReference type="EMBL" id="MEJ8641733.1"/>
    </source>
</evidence>
<dbReference type="SUPFAM" id="SSF50129">
    <property type="entry name" value="GroES-like"/>
    <property type="match status" value="1"/>
</dbReference>
<dbReference type="InterPro" id="IPR020843">
    <property type="entry name" value="ER"/>
</dbReference>
<sequence>MRAVRIEEFGGPEVLVPVELPDPVAGPGEVLVRVEAAGVNRADALTRSGSYHRAGRPPLLPGLEAAGTVVALGPGVSGSGGSGGSGGLRVGSPVMALGAANAPGFYAELAAVPVGRVAVLPDGLPATEAAALPVAWLTAWYCLRQLARVAKGETVVVHAAASGVGSAAVQIAADAGAHVIAVAGSPDKARWAAELGAHTVVDLSAHPGDGAVEEVARLTEGRGADVVLDTVGGRVFGQSLRMAGHAGRVVALANVALEPSTVDTRDFYPKNVSVHGFQLTNLLEHGYDPREDLREIAARVAAGIYRVPVETVFPLERAAEAHERLEQRANRGKIVLAVAATATG</sequence>
<organism evidence="4 5">
    <name type="scientific">Streptomyces caledonius</name>
    <dbReference type="NCBI Taxonomy" id="3134107"/>
    <lineage>
        <taxon>Bacteria</taxon>
        <taxon>Bacillati</taxon>
        <taxon>Actinomycetota</taxon>
        <taxon>Actinomycetes</taxon>
        <taxon>Kitasatosporales</taxon>
        <taxon>Streptomycetaceae</taxon>
        <taxon>Streptomyces</taxon>
    </lineage>
</organism>
<evidence type="ECO:0000256" key="1">
    <source>
        <dbReference type="ARBA" id="ARBA00022857"/>
    </source>
</evidence>
<dbReference type="SUPFAM" id="SSF51735">
    <property type="entry name" value="NAD(P)-binding Rossmann-fold domains"/>
    <property type="match status" value="1"/>
</dbReference>
<reference evidence="4 5" key="1">
    <citation type="submission" date="2024-03" db="EMBL/GenBank/DDBJ databases">
        <title>Novel Streptomyces species of biotechnological and ecological value are a feature of Machair soil.</title>
        <authorList>
            <person name="Prole J.R."/>
            <person name="Goodfellow M."/>
            <person name="Allenby N."/>
            <person name="Ward A.C."/>
        </authorList>
    </citation>
    <scope>NUCLEOTIDE SEQUENCE [LARGE SCALE GENOMIC DNA]</scope>
    <source>
        <strain evidence="4 5">MS1.HAVA.3</strain>
    </source>
</reference>
<dbReference type="PANTHER" id="PTHR48106:SF18">
    <property type="entry name" value="QUINONE OXIDOREDUCTASE PIG3"/>
    <property type="match status" value="1"/>
</dbReference>
<dbReference type="Pfam" id="PF08240">
    <property type="entry name" value="ADH_N"/>
    <property type="match status" value="1"/>
</dbReference>
<evidence type="ECO:0000259" key="3">
    <source>
        <dbReference type="SMART" id="SM00829"/>
    </source>
</evidence>
<dbReference type="Gene3D" id="3.90.180.10">
    <property type="entry name" value="Medium-chain alcohol dehydrogenases, catalytic domain"/>
    <property type="match status" value="1"/>
</dbReference>
<gene>
    <name evidence="4" type="ORF">WKI68_10175</name>
</gene>
<dbReference type="InterPro" id="IPR011032">
    <property type="entry name" value="GroES-like_sf"/>
</dbReference>
<proteinExistence type="predicted"/>
<evidence type="ECO:0000313" key="5">
    <source>
        <dbReference type="Proteomes" id="UP001382904"/>
    </source>
</evidence>
<dbReference type="InterPro" id="IPR013149">
    <property type="entry name" value="ADH-like_C"/>
</dbReference>
<accession>A0ABU8U1I0</accession>
<evidence type="ECO:0000256" key="2">
    <source>
        <dbReference type="ARBA" id="ARBA00023002"/>
    </source>
</evidence>
<keyword evidence="1" id="KW-0521">NADP</keyword>